<dbReference type="RefSeq" id="WP_380078160.1">
    <property type="nucleotide sequence ID" value="NZ_JBHSGO010000121.1"/>
</dbReference>
<dbReference type="InterPro" id="IPR006626">
    <property type="entry name" value="PbH1"/>
</dbReference>
<dbReference type="Gene3D" id="2.160.20.10">
    <property type="entry name" value="Single-stranded right-handed beta-helix, Pectin lyase-like"/>
    <property type="match status" value="1"/>
</dbReference>
<dbReference type="SUPFAM" id="SSF52058">
    <property type="entry name" value="L domain-like"/>
    <property type="match status" value="1"/>
</dbReference>
<protein>
    <submittedName>
        <fullName evidence="3">Leucine-rich repeat domain-containing protein</fullName>
    </submittedName>
</protein>
<dbReference type="Gene3D" id="3.80.10.10">
    <property type="entry name" value="Ribonuclease Inhibitor"/>
    <property type="match status" value="2"/>
</dbReference>
<dbReference type="InterPro" id="IPR011050">
    <property type="entry name" value="Pectin_lyase_fold/virulence"/>
</dbReference>
<dbReference type="PROSITE" id="PS51450">
    <property type="entry name" value="LRR"/>
    <property type="match status" value="1"/>
</dbReference>
<keyword evidence="4" id="KW-1185">Reference proteome</keyword>
<dbReference type="InterPro" id="IPR052574">
    <property type="entry name" value="CDIRP"/>
</dbReference>
<organism evidence="3 4">
    <name type="scientific">Falsiporphyromonas endometrii</name>
    <dbReference type="NCBI Taxonomy" id="1387297"/>
    <lineage>
        <taxon>Bacteria</taxon>
        <taxon>Pseudomonadati</taxon>
        <taxon>Bacteroidota</taxon>
        <taxon>Bacteroidia</taxon>
        <taxon>Bacteroidales</taxon>
        <taxon>Porphyromonadaceae</taxon>
        <taxon>Falsiporphyromonas</taxon>
    </lineage>
</organism>
<comment type="caution">
    <text evidence="3">The sequence shown here is derived from an EMBL/GenBank/DDBJ whole genome shotgun (WGS) entry which is preliminary data.</text>
</comment>
<evidence type="ECO:0000256" key="1">
    <source>
        <dbReference type="ARBA" id="ARBA00022614"/>
    </source>
</evidence>
<evidence type="ECO:0000313" key="4">
    <source>
        <dbReference type="Proteomes" id="UP001596020"/>
    </source>
</evidence>
<dbReference type="PANTHER" id="PTHR47566:SF1">
    <property type="entry name" value="PROTEIN NUD1"/>
    <property type="match status" value="1"/>
</dbReference>
<proteinExistence type="predicted"/>
<keyword evidence="1" id="KW-0433">Leucine-rich repeat</keyword>
<dbReference type="SUPFAM" id="SSF51126">
    <property type="entry name" value="Pectin lyase-like"/>
    <property type="match status" value="1"/>
</dbReference>
<dbReference type="InterPro" id="IPR032675">
    <property type="entry name" value="LRR_dom_sf"/>
</dbReference>
<evidence type="ECO:0000313" key="3">
    <source>
        <dbReference type="EMBL" id="MFC4665752.1"/>
    </source>
</evidence>
<name>A0ABV9K6S8_9PORP</name>
<sequence length="1067" mass="116139">MNKLITMMRPFILVLSMLLLLPLGTQAQKVRYVKSGASGDGSSWSNASGDLQTMIDQSTSGDEVWIASGTYKPTRLIKSTKKNSRAFHLKDGVSLIGGFEGTETSKTDRKLKANGRPYEFAHETILSGDDDVQDTWTRGIAPGSSYRYIWEIEGNKGNANHVLYGGKKVVFNDRTEISGLTIEGGNADTWNVQSQGAGLMAAGNVQVKKCIFRHNYAFTGVEGAIDFLGGAVSLTEGKGKSVVEDCLFEENMSLMTNLSSYGGGLYIDNGTVKNCYFKGCVSGDFGGAVYAKNSKVINCIVEDSYSAAGGGIYLNKSTIENSRVSHCRGLKGAGIYNEGGTVHHTFVYGNYAVASEYQTLGGGQGASIFNEGGKVIGCVIYNGTADTGGGIASLGGAVYHSTIQNCQSNVVGIDPNLYTYKGKEGAPEVKIVNTICENDVAASNFIKPTTFNGWAEDSQSEQFAQIKDASFALTPNSIFVDKGEQTSEIVETKDILGNDRVSGTAIDKGAIELQQTKDPQDNPDILFTFKNNSEVTIGLGGTANTSFEYDFGDGRQKVEGAKMITGTPINKQLKIYGKQVMLIKANLANITDVQLNDAPALAKCFLAGNEISSLDLSHCPNIRSIYCAENKITNINLTNANKLMVIDCPRNMIAGTLDLTNLNELVNLKLFNNKLTELKLPKQDKLIQVDCDSNMLNTLDLTGITKLNELNCASNKLTSINLADNTELQKINASDNNITAVNLSALTKLTSCNLSINKINQIDLSKNTGLEDLYLQNNQLTTIDLSKNSNIKWLNLDHNNLTEIDYSALPNLMQVRIAYNKLSTIDLSKNTKVNTVMVQHNNLSELNVAKQTNMFWLVCGNNKLTKLDLSANNNISWLECDSNQITALSVENMNNLQKLYCHNNAITNLDLSKNKNIEGLRVDDNKLTLDNLNSILNGLKDVKNLKIHDNNKEWAKIVNVSNNPGTTSLNDAKVAAEAKGWTVIALNNTSAQMPQATQVKVYFDNATQTVIASEKIFGVTVYNLAGQPILKMDEAEQISLNELPDQMYILIAIDREGNKITLKLIKK</sequence>
<dbReference type="Proteomes" id="UP001596020">
    <property type="component" value="Unassembled WGS sequence"/>
</dbReference>
<dbReference type="EMBL" id="JBHSGO010000121">
    <property type="protein sequence ID" value="MFC4665752.1"/>
    <property type="molecule type" value="Genomic_DNA"/>
</dbReference>
<keyword evidence="2" id="KW-0677">Repeat</keyword>
<reference evidence="4" key="1">
    <citation type="journal article" date="2019" name="Int. J. Syst. Evol. Microbiol.">
        <title>The Global Catalogue of Microorganisms (GCM) 10K type strain sequencing project: providing services to taxonomists for standard genome sequencing and annotation.</title>
        <authorList>
            <consortium name="The Broad Institute Genomics Platform"/>
            <consortium name="The Broad Institute Genome Sequencing Center for Infectious Disease"/>
            <person name="Wu L."/>
            <person name="Ma J."/>
        </authorList>
    </citation>
    <scope>NUCLEOTIDE SEQUENCE [LARGE SCALE GENOMIC DNA]</scope>
    <source>
        <strain evidence="4">CGMCC 4.7357</strain>
    </source>
</reference>
<accession>A0ABV9K6S8</accession>
<evidence type="ECO:0000256" key="2">
    <source>
        <dbReference type="ARBA" id="ARBA00022737"/>
    </source>
</evidence>
<dbReference type="SMART" id="SM00710">
    <property type="entry name" value="PbH1"/>
    <property type="match status" value="6"/>
</dbReference>
<dbReference type="InterPro" id="IPR001611">
    <property type="entry name" value="Leu-rich_rpt"/>
</dbReference>
<dbReference type="InterPro" id="IPR012334">
    <property type="entry name" value="Pectin_lyas_fold"/>
</dbReference>
<gene>
    <name evidence="3" type="ORF">ACFO3G_03885</name>
</gene>
<dbReference type="PANTHER" id="PTHR47566">
    <property type="match status" value="1"/>
</dbReference>